<evidence type="ECO:0000313" key="10">
    <source>
        <dbReference type="Proteomes" id="UP001500467"/>
    </source>
</evidence>
<dbReference type="RefSeq" id="WP_253857131.1">
    <property type="nucleotide sequence ID" value="NZ_BAAALM010000005.1"/>
</dbReference>
<feature type="compositionally biased region" description="Basic and acidic residues" evidence="6">
    <location>
        <begin position="101"/>
        <end position="115"/>
    </location>
</feature>
<dbReference type="PANTHER" id="PTHR43133">
    <property type="entry name" value="RNA POLYMERASE ECF-TYPE SIGMA FACTO"/>
    <property type="match status" value="1"/>
</dbReference>
<dbReference type="CDD" id="cd06171">
    <property type="entry name" value="Sigma70_r4"/>
    <property type="match status" value="1"/>
</dbReference>
<accession>A0ABN1VB59</accession>
<dbReference type="Pfam" id="PF04542">
    <property type="entry name" value="Sigma70_r2"/>
    <property type="match status" value="1"/>
</dbReference>
<sequence>MTVTGTQLDDVTLVARARDGDAHAYEQLVTRYEGPIYRLALRMLANAADAEDVTQDAFLTAWRQLGQLQEDAAFVGWLYRSATNRCLNVIRSRKPLVDGTPEEHAAPGPDGKPEQQAETSAQLAALSAAMARLTPEKRACWLLREVHGRSYDEIAATLAVSATTVRGRIARARAELAEVMSPWR</sequence>
<dbReference type="InterPro" id="IPR007627">
    <property type="entry name" value="RNA_pol_sigma70_r2"/>
</dbReference>
<feature type="domain" description="RNA polymerase sigma-70 region 2" evidence="7">
    <location>
        <begin position="28"/>
        <end position="94"/>
    </location>
</feature>
<keyword evidence="4" id="KW-0238">DNA-binding</keyword>
<evidence type="ECO:0000256" key="5">
    <source>
        <dbReference type="ARBA" id="ARBA00023163"/>
    </source>
</evidence>
<evidence type="ECO:0000256" key="3">
    <source>
        <dbReference type="ARBA" id="ARBA00023082"/>
    </source>
</evidence>
<dbReference type="Gene3D" id="1.10.10.10">
    <property type="entry name" value="Winged helix-like DNA-binding domain superfamily/Winged helix DNA-binding domain"/>
    <property type="match status" value="1"/>
</dbReference>
<comment type="similarity">
    <text evidence="1">Belongs to the sigma-70 factor family. ECF subfamily.</text>
</comment>
<dbReference type="SUPFAM" id="SSF88659">
    <property type="entry name" value="Sigma3 and sigma4 domains of RNA polymerase sigma factors"/>
    <property type="match status" value="1"/>
</dbReference>
<evidence type="ECO:0000256" key="1">
    <source>
        <dbReference type="ARBA" id="ARBA00010641"/>
    </source>
</evidence>
<dbReference type="InterPro" id="IPR013324">
    <property type="entry name" value="RNA_pol_sigma_r3/r4-like"/>
</dbReference>
<evidence type="ECO:0000256" key="4">
    <source>
        <dbReference type="ARBA" id="ARBA00023125"/>
    </source>
</evidence>
<feature type="domain" description="RNA polymerase sigma factor 70 region 4 type 2" evidence="8">
    <location>
        <begin position="124"/>
        <end position="176"/>
    </location>
</feature>
<evidence type="ECO:0000313" key="9">
    <source>
        <dbReference type="EMBL" id="GAA1200873.1"/>
    </source>
</evidence>
<keyword evidence="5" id="KW-0804">Transcription</keyword>
<dbReference type="InterPro" id="IPR013325">
    <property type="entry name" value="RNA_pol_sigma_r2"/>
</dbReference>
<reference evidence="9 10" key="1">
    <citation type="journal article" date="2019" name="Int. J. Syst. Evol. Microbiol.">
        <title>The Global Catalogue of Microorganisms (GCM) 10K type strain sequencing project: providing services to taxonomists for standard genome sequencing and annotation.</title>
        <authorList>
            <consortium name="The Broad Institute Genomics Platform"/>
            <consortium name="The Broad Institute Genome Sequencing Center for Infectious Disease"/>
            <person name="Wu L."/>
            <person name="Ma J."/>
        </authorList>
    </citation>
    <scope>NUCLEOTIDE SEQUENCE [LARGE SCALE GENOMIC DNA]</scope>
    <source>
        <strain evidence="9 10">JCM 13022</strain>
    </source>
</reference>
<evidence type="ECO:0000256" key="6">
    <source>
        <dbReference type="SAM" id="MobiDB-lite"/>
    </source>
</evidence>
<dbReference type="InterPro" id="IPR013249">
    <property type="entry name" value="RNA_pol_sigma70_r4_t2"/>
</dbReference>
<dbReference type="NCBIfam" id="TIGR02937">
    <property type="entry name" value="sigma70-ECF"/>
    <property type="match status" value="1"/>
</dbReference>
<comment type="caution">
    <text evidence="9">The sequence shown here is derived from an EMBL/GenBank/DDBJ whole genome shotgun (WGS) entry which is preliminary data.</text>
</comment>
<keyword evidence="3" id="KW-0731">Sigma factor</keyword>
<keyword evidence="2" id="KW-0805">Transcription regulation</keyword>
<dbReference type="Gene3D" id="1.10.1740.10">
    <property type="match status" value="1"/>
</dbReference>
<dbReference type="SUPFAM" id="SSF88946">
    <property type="entry name" value="Sigma2 domain of RNA polymerase sigma factors"/>
    <property type="match status" value="1"/>
</dbReference>
<dbReference type="PANTHER" id="PTHR43133:SF8">
    <property type="entry name" value="RNA POLYMERASE SIGMA FACTOR HI_1459-RELATED"/>
    <property type="match status" value="1"/>
</dbReference>
<dbReference type="Proteomes" id="UP001500467">
    <property type="component" value="Unassembled WGS sequence"/>
</dbReference>
<organism evidence="9 10">
    <name type="scientific">Prauserella alba</name>
    <dbReference type="NCBI Taxonomy" id="176898"/>
    <lineage>
        <taxon>Bacteria</taxon>
        <taxon>Bacillati</taxon>
        <taxon>Actinomycetota</taxon>
        <taxon>Actinomycetes</taxon>
        <taxon>Pseudonocardiales</taxon>
        <taxon>Pseudonocardiaceae</taxon>
        <taxon>Prauserella</taxon>
    </lineage>
</organism>
<dbReference type="Pfam" id="PF08281">
    <property type="entry name" value="Sigma70_r4_2"/>
    <property type="match status" value="1"/>
</dbReference>
<protein>
    <submittedName>
        <fullName evidence="9">RNA polymerase sigma factor</fullName>
    </submittedName>
</protein>
<feature type="region of interest" description="Disordered" evidence="6">
    <location>
        <begin position="98"/>
        <end position="119"/>
    </location>
</feature>
<name>A0ABN1VB59_9PSEU</name>
<dbReference type="InterPro" id="IPR039425">
    <property type="entry name" value="RNA_pol_sigma-70-like"/>
</dbReference>
<dbReference type="InterPro" id="IPR036388">
    <property type="entry name" value="WH-like_DNA-bd_sf"/>
</dbReference>
<evidence type="ECO:0000259" key="7">
    <source>
        <dbReference type="Pfam" id="PF04542"/>
    </source>
</evidence>
<dbReference type="EMBL" id="BAAALM010000005">
    <property type="protein sequence ID" value="GAA1200873.1"/>
    <property type="molecule type" value="Genomic_DNA"/>
</dbReference>
<keyword evidence="10" id="KW-1185">Reference proteome</keyword>
<evidence type="ECO:0000259" key="8">
    <source>
        <dbReference type="Pfam" id="PF08281"/>
    </source>
</evidence>
<evidence type="ECO:0000256" key="2">
    <source>
        <dbReference type="ARBA" id="ARBA00023015"/>
    </source>
</evidence>
<proteinExistence type="inferred from homology"/>
<dbReference type="InterPro" id="IPR014284">
    <property type="entry name" value="RNA_pol_sigma-70_dom"/>
</dbReference>
<gene>
    <name evidence="9" type="ORF">GCM10009675_16630</name>
</gene>